<dbReference type="RefSeq" id="WP_270046286.1">
    <property type="nucleotide sequence ID" value="NZ_JAPDOD010000085.1"/>
</dbReference>
<evidence type="ECO:0000256" key="3">
    <source>
        <dbReference type="ARBA" id="ARBA00023004"/>
    </source>
</evidence>
<dbReference type="GO" id="GO:0004497">
    <property type="term" value="F:monooxygenase activity"/>
    <property type="evidence" value="ECO:0007669"/>
    <property type="project" value="UniProtKB-ARBA"/>
</dbReference>
<name>A0A9X3N8Y0_9ACTN</name>
<protein>
    <submittedName>
        <fullName evidence="8">Rieske 2Fe-2S domain-containing protein</fullName>
    </submittedName>
</protein>
<comment type="caution">
    <text evidence="8">The sequence shown here is derived from an EMBL/GenBank/DDBJ whole genome shotgun (WGS) entry which is preliminary data.</text>
</comment>
<dbReference type="Pfam" id="PF09990">
    <property type="entry name" value="DUF2231"/>
    <property type="match status" value="1"/>
</dbReference>
<dbReference type="Pfam" id="PF00355">
    <property type="entry name" value="Rieske"/>
    <property type="match status" value="1"/>
</dbReference>
<dbReference type="AlphaFoldDB" id="A0A9X3N8Y0"/>
<keyword evidence="1" id="KW-0001">2Fe-2S</keyword>
<keyword evidence="6" id="KW-1133">Transmembrane helix</keyword>
<dbReference type="InterPro" id="IPR005805">
    <property type="entry name" value="Rieske_Fe-S_prot_C"/>
</dbReference>
<dbReference type="Gene3D" id="2.102.10.10">
    <property type="entry name" value="Rieske [2Fe-2S] iron-sulphur domain"/>
    <property type="match status" value="1"/>
</dbReference>
<evidence type="ECO:0000256" key="1">
    <source>
        <dbReference type="ARBA" id="ARBA00022714"/>
    </source>
</evidence>
<dbReference type="EMBL" id="JAPDOD010000085">
    <property type="protein sequence ID" value="MDA0167033.1"/>
    <property type="molecule type" value="Genomic_DNA"/>
</dbReference>
<dbReference type="GO" id="GO:0016705">
    <property type="term" value="F:oxidoreductase activity, acting on paired donors, with incorporation or reduction of molecular oxygen"/>
    <property type="evidence" value="ECO:0007669"/>
    <property type="project" value="UniProtKB-ARBA"/>
</dbReference>
<gene>
    <name evidence="8" type="ORF">OM076_42625</name>
</gene>
<evidence type="ECO:0000256" key="5">
    <source>
        <dbReference type="ARBA" id="ARBA00023157"/>
    </source>
</evidence>
<dbReference type="PANTHER" id="PTHR21496">
    <property type="entry name" value="FERREDOXIN-RELATED"/>
    <property type="match status" value="1"/>
</dbReference>
<dbReference type="PANTHER" id="PTHR21496:SF23">
    <property type="entry name" value="3-PHENYLPROPIONATE_CINNAMIC ACID DIOXYGENASE FERREDOXIN SUBUNIT"/>
    <property type="match status" value="1"/>
</dbReference>
<evidence type="ECO:0000256" key="6">
    <source>
        <dbReference type="SAM" id="Phobius"/>
    </source>
</evidence>
<feature type="transmembrane region" description="Helical" evidence="6">
    <location>
        <begin position="151"/>
        <end position="172"/>
    </location>
</feature>
<dbReference type="PRINTS" id="PR00162">
    <property type="entry name" value="RIESKE"/>
</dbReference>
<dbReference type="PROSITE" id="PS51296">
    <property type="entry name" value="RIESKE"/>
    <property type="match status" value="1"/>
</dbReference>
<evidence type="ECO:0000313" key="8">
    <source>
        <dbReference type="EMBL" id="MDA0167033.1"/>
    </source>
</evidence>
<evidence type="ECO:0000256" key="2">
    <source>
        <dbReference type="ARBA" id="ARBA00022723"/>
    </source>
</evidence>
<feature type="transmembrane region" description="Helical" evidence="6">
    <location>
        <begin position="120"/>
        <end position="139"/>
    </location>
</feature>
<keyword evidence="6" id="KW-0812">Transmembrane</keyword>
<dbReference type="GO" id="GO:0016020">
    <property type="term" value="C:membrane"/>
    <property type="evidence" value="ECO:0007669"/>
    <property type="project" value="InterPro"/>
</dbReference>
<keyword evidence="6" id="KW-0472">Membrane</keyword>
<evidence type="ECO:0000313" key="9">
    <source>
        <dbReference type="Proteomes" id="UP001149140"/>
    </source>
</evidence>
<dbReference type="SUPFAM" id="SSF50022">
    <property type="entry name" value="ISP domain"/>
    <property type="match status" value="1"/>
</dbReference>
<keyword evidence="3" id="KW-0408">Iron</keyword>
<organism evidence="8 9">
    <name type="scientific">Solirubrobacter ginsenosidimutans</name>
    <dbReference type="NCBI Taxonomy" id="490573"/>
    <lineage>
        <taxon>Bacteria</taxon>
        <taxon>Bacillati</taxon>
        <taxon>Actinomycetota</taxon>
        <taxon>Thermoleophilia</taxon>
        <taxon>Solirubrobacterales</taxon>
        <taxon>Solirubrobacteraceae</taxon>
        <taxon>Solirubrobacter</taxon>
    </lineage>
</organism>
<dbReference type="InterPro" id="IPR036922">
    <property type="entry name" value="Rieske_2Fe-2S_sf"/>
</dbReference>
<keyword evidence="9" id="KW-1185">Reference proteome</keyword>
<keyword evidence="4" id="KW-0411">Iron-sulfur</keyword>
<dbReference type="GO" id="GO:0046872">
    <property type="term" value="F:metal ion binding"/>
    <property type="evidence" value="ECO:0007669"/>
    <property type="project" value="UniProtKB-KW"/>
</dbReference>
<evidence type="ECO:0000256" key="4">
    <source>
        <dbReference type="ARBA" id="ARBA00023014"/>
    </source>
</evidence>
<evidence type="ECO:0000259" key="7">
    <source>
        <dbReference type="PROSITE" id="PS51296"/>
    </source>
</evidence>
<feature type="domain" description="Rieske" evidence="7">
    <location>
        <begin position="190"/>
        <end position="285"/>
    </location>
</feature>
<feature type="transmembrane region" description="Helical" evidence="6">
    <location>
        <begin position="87"/>
        <end position="108"/>
    </location>
</feature>
<dbReference type="CDD" id="cd03467">
    <property type="entry name" value="Rieske"/>
    <property type="match status" value="1"/>
</dbReference>
<accession>A0A9X3N8Y0</accession>
<keyword evidence="5" id="KW-1015">Disulfide bond</keyword>
<dbReference type="Proteomes" id="UP001149140">
    <property type="component" value="Unassembled WGS sequence"/>
</dbReference>
<keyword evidence="2" id="KW-0479">Metal-binding</keyword>
<sequence length="290" mass="30146">MTLGENAANRAVDALESVEALDRTALKLAGAVGNAVPVGVLRDALSGTWLGHALHPLLTDVVIGSFLSATLLDLLGGDDTGRASERLIAVGLVTAAPTVASGLSDWALTVDGDRRARPVGLVHASANLTATALYAASLAARRRGAPGRARLLSLTGGAALSVGGLLGGHLAFTRGVGVNETAFDEGPRDWMTVDTGELEEGKPTSGMAGDTPVLLLRHDGHLHALHDRCSHRGCELSHGQVEGESVTCPCHGSRFSLRDGSIERGPATVRQPVFDTRESDGRIEVRLRLT</sequence>
<dbReference type="InterPro" id="IPR017941">
    <property type="entry name" value="Rieske_2Fe-2S"/>
</dbReference>
<proteinExistence type="predicted"/>
<dbReference type="GO" id="GO:0051537">
    <property type="term" value="F:2 iron, 2 sulfur cluster binding"/>
    <property type="evidence" value="ECO:0007669"/>
    <property type="project" value="UniProtKB-KW"/>
</dbReference>
<dbReference type="InterPro" id="IPR019251">
    <property type="entry name" value="DUF2231_TM"/>
</dbReference>
<reference evidence="8" key="1">
    <citation type="submission" date="2022-10" db="EMBL/GenBank/DDBJ databases">
        <title>The WGS of Solirubrobacter ginsenosidimutans DSM 21036.</title>
        <authorList>
            <person name="Jiang Z."/>
        </authorList>
    </citation>
    <scope>NUCLEOTIDE SEQUENCE</scope>
    <source>
        <strain evidence="8">DSM 21036</strain>
    </source>
</reference>